<gene>
    <name evidence="1" type="ORF">E2C01_097337</name>
</gene>
<organism evidence="1 2">
    <name type="scientific">Portunus trituberculatus</name>
    <name type="common">Swimming crab</name>
    <name type="synonym">Neptunus trituberculatus</name>
    <dbReference type="NCBI Taxonomy" id="210409"/>
    <lineage>
        <taxon>Eukaryota</taxon>
        <taxon>Metazoa</taxon>
        <taxon>Ecdysozoa</taxon>
        <taxon>Arthropoda</taxon>
        <taxon>Crustacea</taxon>
        <taxon>Multicrustacea</taxon>
        <taxon>Malacostraca</taxon>
        <taxon>Eumalacostraca</taxon>
        <taxon>Eucarida</taxon>
        <taxon>Decapoda</taxon>
        <taxon>Pleocyemata</taxon>
        <taxon>Brachyura</taxon>
        <taxon>Eubrachyura</taxon>
        <taxon>Portunoidea</taxon>
        <taxon>Portunidae</taxon>
        <taxon>Portuninae</taxon>
        <taxon>Portunus</taxon>
    </lineage>
</organism>
<name>A0A5B7JUX4_PORTR</name>
<accession>A0A5B7JUX4</accession>
<sequence>MNTSMSSALRQPFCHRFRRPSHFHQAALLLPSQAPKITAFITWPVAEVASYLATICILRHSRGKSR</sequence>
<protein>
    <submittedName>
        <fullName evidence="1">Uncharacterized protein</fullName>
    </submittedName>
</protein>
<reference evidence="1 2" key="1">
    <citation type="submission" date="2019-05" db="EMBL/GenBank/DDBJ databases">
        <title>Another draft genome of Portunus trituberculatus and its Hox gene families provides insights of decapod evolution.</title>
        <authorList>
            <person name="Jeong J.-H."/>
            <person name="Song I."/>
            <person name="Kim S."/>
            <person name="Choi T."/>
            <person name="Kim D."/>
            <person name="Ryu S."/>
            <person name="Kim W."/>
        </authorList>
    </citation>
    <scope>NUCLEOTIDE SEQUENCE [LARGE SCALE GENOMIC DNA]</scope>
    <source>
        <tissue evidence="1">Muscle</tissue>
    </source>
</reference>
<dbReference type="EMBL" id="VSRR010128627">
    <property type="protein sequence ID" value="MPD01792.1"/>
    <property type="molecule type" value="Genomic_DNA"/>
</dbReference>
<comment type="caution">
    <text evidence="1">The sequence shown here is derived from an EMBL/GenBank/DDBJ whole genome shotgun (WGS) entry which is preliminary data.</text>
</comment>
<evidence type="ECO:0000313" key="2">
    <source>
        <dbReference type="Proteomes" id="UP000324222"/>
    </source>
</evidence>
<keyword evidence="2" id="KW-1185">Reference proteome</keyword>
<proteinExistence type="predicted"/>
<dbReference type="AlphaFoldDB" id="A0A5B7JUX4"/>
<evidence type="ECO:0000313" key="1">
    <source>
        <dbReference type="EMBL" id="MPD01792.1"/>
    </source>
</evidence>
<dbReference type="Proteomes" id="UP000324222">
    <property type="component" value="Unassembled WGS sequence"/>
</dbReference>